<name>A0A5B2X5T8_9PSEU</name>
<dbReference type="AlphaFoldDB" id="A0A5B2X5T8"/>
<organism evidence="1 2">
    <name type="scientific">Solihabitans fulvus</name>
    <dbReference type="NCBI Taxonomy" id="1892852"/>
    <lineage>
        <taxon>Bacteria</taxon>
        <taxon>Bacillati</taxon>
        <taxon>Actinomycetota</taxon>
        <taxon>Actinomycetes</taxon>
        <taxon>Pseudonocardiales</taxon>
        <taxon>Pseudonocardiaceae</taxon>
        <taxon>Solihabitans</taxon>
    </lineage>
</organism>
<evidence type="ECO:0000313" key="1">
    <source>
        <dbReference type="EMBL" id="KAA2258566.1"/>
    </source>
</evidence>
<reference evidence="1 2" key="2">
    <citation type="submission" date="2019-09" db="EMBL/GenBank/DDBJ databases">
        <authorList>
            <person name="Jin C."/>
        </authorList>
    </citation>
    <scope>NUCLEOTIDE SEQUENCE [LARGE SCALE GENOMIC DNA]</scope>
    <source>
        <strain evidence="1 2">AN110305</strain>
    </source>
</reference>
<accession>A0A5B2X5T8</accession>
<comment type="caution">
    <text evidence="1">The sequence shown here is derived from an EMBL/GenBank/DDBJ whole genome shotgun (WGS) entry which is preliminary data.</text>
</comment>
<keyword evidence="2" id="KW-1185">Reference proteome</keyword>
<dbReference type="EMBL" id="VUOB01000041">
    <property type="protein sequence ID" value="KAA2258566.1"/>
    <property type="molecule type" value="Genomic_DNA"/>
</dbReference>
<proteinExistence type="predicted"/>
<dbReference type="Proteomes" id="UP000323454">
    <property type="component" value="Unassembled WGS sequence"/>
</dbReference>
<dbReference type="OrthoDB" id="3872442at2"/>
<reference evidence="1 2" key="1">
    <citation type="submission" date="2019-09" db="EMBL/GenBank/DDBJ databases">
        <title>Goodfellowia gen. nov., a new genus of the Pseudonocardineae related to Actinoalloteichus, containing Goodfellowia coeruleoviolacea gen. nov., comb. nov. gen. nov., comb. nov.</title>
        <authorList>
            <person name="Labeda D."/>
        </authorList>
    </citation>
    <scope>NUCLEOTIDE SEQUENCE [LARGE SCALE GENOMIC DNA]</scope>
    <source>
        <strain evidence="1 2">AN110305</strain>
    </source>
</reference>
<evidence type="ECO:0000313" key="2">
    <source>
        <dbReference type="Proteomes" id="UP000323454"/>
    </source>
</evidence>
<protein>
    <submittedName>
        <fullName evidence="1">Uncharacterized protein</fullName>
    </submittedName>
</protein>
<sequence length="75" mass="8257">MVADVLWAHCTPADRVEHITVRTSVDSFCVVFFQLADSVESAESTAHSICLTAIGNSTFLHGWSLHRIRPTATDK</sequence>
<gene>
    <name evidence="1" type="ORF">F0L68_22170</name>
</gene>